<evidence type="ECO:0000313" key="1">
    <source>
        <dbReference type="EMBL" id="KAF6750698.1"/>
    </source>
</evidence>
<reference evidence="1 2" key="1">
    <citation type="submission" date="2020-07" db="EMBL/GenBank/DDBJ databases">
        <title>Comparative genomics of pyrophilous fungi reveals a link between fire events and developmental genes.</title>
        <authorList>
            <consortium name="DOE Joint Genome Institute"/>
            <person name="Steindorff A.S."/>
            <person name="Carver A."/>
            <person name="Calhoun S."/>
            <person name="Stillman K."/>
            <person name="Liu H."/>
            <person name="Lipzen A."/>
            <person name="Pangilinan J."/>
            <person name="Labutti K."/>
            <person name="Bruns T.D."/>
            <person name="Grigoriev I.V."/>
        </authorList>
    </citation>
    <scope>NUCLEOTIDE SEQUENCE [LARGE SCALE GENOMIC DNA]</scope>
    <source>
        <strain evidence="1 2">CBS 144469</strain>
    </source>
</reference>
<dbReference type="AlphaFoldDB" id="A0A8H6HRS9"/>
<dbReference type="EMBL" id="JACGCI010000055">
    <property type="protein sequence ID" value="KAF6750698.1"/>
    <property type="molecule type" value="Genomic_DNA"/>
</dbReference>
<dbReference type="Proteomes" id="UP000521943">
    <property type="component" value="Unassembled WGS sequence"/>
</dbReference>
<accession>A0A8H6HRS9</accession>
<protein>
    <submittedName>
        <fullName evidence="1">Uncharacterized protein</fullName>
    </submittedName>
</protein>
<name>A0A8H6HRS9_9AGAR</name>
<evidence type="ECO:0000313" key="2">
    <source>
        <dbReference type="Proteomes" id="UP000521943"/>
    </source>
</evidence>
<organism evidence="1 2">
    <name type="scientific">Ephemerocybe angulata</name>
    <dbReference type="NCBI Taxonomy" id="980116"/>
    <lineage>
        <taxon>Eukaryota</taxon>
        <taxon>Fungi</taxon>
        <taxon>Dikarya</taxon>
        <taxon>Basidiomycota</taxon>
        <taxon>Agaricomycotina</taxon>
        <taxon>Agaricomycetes</taxon>
        <taxon>Agaricomycetidae</taxon>
        <taxon>Agaricales</taxon>
        <taxon>Agaricineae</taxon>
        <taxon>Psathyrellaceae</taxon>
        <taxon>Ephemerocybe</taxon>
    </lineage>
</organism>
<proteinExistence type="predicted"/>
<gene>
    <name evidence="1" type="ORF">DFP72DRAFT_909849</name>
</gene>
<comment type="caution">
    <text evidence="1">The sequence shown here is derived from an EMBL/GenBank/DDBJ whole genome shotgun (WGS) entry which is preliminary data.</text>
</comment>
<keyword evidence="2" id="KW-1185">Reference proteome</keyword>
<sequence length="229" mass="24990">MGSFVYGWLSSPSSSSSSSSSAMAICSSGSFTGSLYAHNRRLGASMHDSWAFTSDARGVSCTLYSCAGGVPKIAMMDALLVSVCRPWAATASRSSVFPSPPFLILVMLQYYEMTWCTRWLTYDLRWMVSPSNERCRGLRDRPRSSWMCKGPTSSSPPPFLLIFVLPTLLRSPCPFYTTSTSNNDAPSPLSLRIFTPYPAWLLKGICELPSALPTHAPSVPLRDSSSPNA</sequence>